<evidence type="ECO:0000313" key="2">
    <source>
        <dbReference type="EMBL" id="RID40895.1"/>
    </source>
</evidence>
<dbReference type="Proteomes" id="UP000264353">
    <property type="component" value="Chromosome A10"/>
</dbReference>
<proteinExistence type="predicted"/>
<gene>
    <name evidence="2" type="ORF">BRARA_J00903</name>
</gene>
<accession>A0A397XJA3</accession>
<evidence type="ECO:0000256" key="1">
    <source>
        <dbReference type="SAM" id="MobiDB-lite"/>
    </source>
</evidence>
<organism evidence="2 3">
    <name type="scientific">Brassica campestris</name>
    <name type="common">Field mustard</name>
    <dbReference type="NCBI Taxonomy" id="3711"/>
    <lineage>
        <taxon>Eukaryota</taxon>
        <taxon>Viridiplantae</taxon>
        <taxon>Streptophyta</taxon>
        <taxon>Embryophyta</taxon>
        <taxon>Tracheophyta</taxon>
        <taxon>Spermatophyta</taxon>
        <taxon>Magnoliopsida</taxon>
        <taxon>eudicotyledons</taxon>
        <taxon>Gunneridae</taxon>
        <taxon>Pentapetalae</taxon>
        <taxon>rosids</taxon>
        <taxon>malvids</taxon>
        <taxon>Brassicales</taxon>
        <taxon>Brassicaceae</taxon>
        <taxon>Brassiceae</taxon>
        <taxon>Brassica</taxon>
    </lineage>
</organism>
<feature type="region of interest" description="Disordered" evidence="1">
    <location>
        <begin position="56"/>
        <end position="82"/>
    </location>
</feature>
<sequence>MPSSVPNYPPNYGSMMQYFSQTPPLSSTPTGDENVLRAIEFPEFSIQIVFGGMSGASEPIPEANTDESVQARRRSPKWTTDQNLVILSG</sequence>
<dbReference type="EMBL" id="CM010637">
    <property type="protein sequence ID" value="RID40895.1"/>
    <property type="molecule type" value="Genomic_DNA"/>
</dbReference>
<protein>
    <submittedName>
        <fullName evidence="2">Uncharacterized protein</fullName>
    </submittedName>
</protein>
<evidence type="ECO:0000313" key="3">
    <source>
        <dbReference type="Proteomes" id="UP000264353"/>
    </source>
</evidence>
<dbReference type="AlphaFoldDB" id="A0A397XJA3"/>
<name>A0A397XJA3_BRACM</name>
<reference evidence="2 3" key="1">
    <citation type="submission" date="2018-06" db="EMBL/GenBank/DDBJ databases">
        <title>WGS assembly of Brassica rapa FPsc.</title>
        <authorList>
            <person name="Bowman J."/>
            <person name="Kohchi T."/>
            <person name="Yamato K."/>
            <person name="Jenkins J."/>
            <person name="Shu S."/>
            <person name="Ishizaki K."/>
            <person name="Yamaoka S."/>
            <person name="Nishihama R."/>
            <person name="Nakamura Y."/>
            <person name="Berger F."/>
            <person name="Adam C."/>
            <person name="Aki S."/>
            <person name="Althoff F."/>
            <person name="Araki T."/>
            <person name="Arteaga-Vazquez M."/>
            <person name="Balasubrmanian S."/>
            <person name="Bauer D."/>
            <person name="Boehm C."/>
            <person name="Briginshaw L."/>
            <person name="Caballero-Perez J."/>
            <person name="Catarino B."/>
            <person name="Chen F."/>
            <person name="Chiyoda S."/>
            <person name="Chovatia M."/>
            <person name="Davies K."/>
            <person name="Delmans M."/>
            <person name="Demura T."/>
            <person name="Dierschke T."/>
            <person name="Dolan L."/>
            <person name="Dorantes-Acosta A."/>
            <person name="Eklund D."/>
            <person name="Florent S."/>
            <person name="Flores-Sandoval E."/>
            <person name="Fujiyama A."/>
            <person name="Fukuzawa H."/>
            <person name="Galik B."/>
            <person name="Grimanelli D."/>
            <person name="Grimwood J."/>
            <person name="Grossniklaus U."/>
            <person name="Hamada T."/>
            <person name="Haseloff J."/>
            <person name="Hetherington A."/>
            <person name="Higo A."/>
            <person name="Hirakawa Y."/>
            <person name="Hundley H."/>
            <person name="Ikeda Y."/>
            <person name="Inoue K."/>
            <person name="Inoue S."/>
            <person name="Ishida S."/>
            <person name="Jia Q."/>
            <person name="Kakita M."/>
            <person name="Kanazawa T."/>
            <person name="Kawai Y."/>
            <person name="Kawashima T."/>
            <person name="Kennedy M."/>
            <person name="Kinose K."/>
            <person name="Kinoshita T."/>
            <person name="Kohara Y."/>
            <person name="Koide E."/>
            <person name="Komatsu K."/>
            <person name="Kopischke S."/>
            <person name="Kubo M."/>
            <person name="Kyozuka J."/>
            <person name="Lagercrantz U."/>
            <person name="Lin S."/>
            <person name="Lindquist E."/>
            <person name="Lipzen A."/>
            <person name="Lu C."/>
            <person name="Luna E."/>
            <person name="Martienssen R."/>
            <person name="Minamino N."/>
            <person name="Mizutani M."/>
            <person name="Mizutani M."/>
            <person name="Mochizuki N."/>
            <person name="Monte I."/>
            <person name="Mosher R."/>
            <person name="Nagasaki H."/>
            <person name="Nakagami H."/>
            <person name="Naramoto S."/>
            <person name="Nishitani K."/>
            <person name="Ohtani M."/>
            <person name="Okamoto T."/>
            <person name="Okumura M."/>
            <person name="Phillips J."/>
            <person name="Pollak B."/>
            <person name="Reinders A."/>
            <person name="Roevekamp M."/>
            <person name="Sano R."/>
            <person name="Sawa S."/>
            <person name="Schmid M."/>
            <person name="Shirakawa M."/>
            <person name="Solano R."/>
            <person name="Spunde A."/>
            <person name="Suetsugu N."/>
            <person name="Sugano S."/>
            <person name="Sugiyama A."/>
            <person name="Sun R."/>
            <person name="Suzuki Y."/>
            <person name="Takenaka M."/>
            <person name="Takezawa D."/>
            <person name="Tomogane H."/>
            <person name="Tsuzuki M."/>
            <person name="Ueda T."/>
            <person name="Umeda M."/>
            <person name="Ward J."/>
            <person name="Watanabe Y."/>
            <person name="Yazaki K."/>
            <person name="Yokoyama R."/>
            <person name="Yoshitake Y."/>
            <person name="Yotsui I."/>
            <person name="Zachgo S."/>
            <person name="Schmutz J."/>
        </authorList>
    </citation>
    <scope>NUCLEOTIDE SEQUENCE [LARGE SCALE GENOMIC DNA]</scope>
    <source>
        <strain evidence="3">cv. B-3</strain>
    </source>
</reference>